<dbReference type="SUPFAM" id="SSF55298">
    <property type="entry name" value="YjgF-like"/>
    <property type="match status" value="1"/>
</dbReference>
<dbReference type="KEGG" id="rhoz:GXP67_28430"/>
<dbReference type="InterPro" id="IPR035959">
    <property type="entry name" value="RutC-like_sf"/>
</dbReference>
<comment type="similarity">
    <text evidence="1">Belongs to the RutC family.</text>
</comment>
<sequence>MKKHYINPPALPDWSNMFTQIVVTEKNGLRLIHISGQVGVDADKIIAGKDNLQAQTHQALINLKIALASAGAQVSDVVKLVVYVVHYQYAQAAIIREELRMFFPENRLPALSLIGVAALADLDFLIEIDAEAISEIITP</sequence>
<dbReference type="PANTHER" id="PTHR11803">
    <property type="entry name" value="2-IMINOBUTANOATE/2-IMINOPROPANOATE DEAMINASE RIDA"/>
    <property type="match status" value="1"/>
</dbReference>
<accession>A0A6C0GQG7</accession>
<dbReference type="GO" id="GO:0019239">
    <property type="term" value="F:deaminase activity"/>
    <property type="evidence" value="ECO:0007669"/>
    <property type="project" value="TreeGrafter"/>
</dbReference>
<dbReference type="InterPro" id="IPR006175">
    <property type="entry name" value="YjgF/YER057c/UK114"/>
</dbReference>
<proteinExistence type="inferred from homology"/>
<evidence type="ECO:0000313" key="2">
    <source>
        <dbReference type="EMBL" id="QHT70299.1"/>
    </source>
</evidence>
<reference evidence="2 3" key="1">
    <citation type="submission" date="2020-01" db="EMBL/GenBank/DDBJ databases">
        <authorList>
            <person name="Kim M.K."/>
        </authorList>
    </citation>
    <scope>NUCLEOTIDE SEQUENCE [LARGE SCALE GENOMIC DNA]</scope>
    <source>
        <strain evidence="2 3">172606-1</strain>
    </source>
</reference>
<dbReference type="Pfam" id="PF01042">
    <property type="entry name" value="Ribonuc_L-PSP"/>
    <property type="match status" value="1"/>
</dbReference>
<evidence type="ECO:0000313" key="3">
    <source>
        <dbReference type="Proteomes" id="UP000480178"/>
    </source>
</evidence>
<dbReference type="EMBL" id="CP048222">
    <property type="protein sequence ID" value="QHT70299.1"/>
    <property type="molecule type" value="Genomic_DNA"/>
</dbReference>
<dbReference type="RefSeq" id="WP_162446280.1">
    <property type="nucleotide sequence ID" value="NZ_CP048222.1"/>
</dbReference>
<dbReference type="PANTHER" id="PTHR11803:SF58">
    <property type="entry name" value="PROTEIN HMF1-RELATED"/>
    <property type="match status" value="1"/>
</dbReference>
<evidence type="ECO:0000256" key="1">
    <source>
        <dbReference type="ARBA" id="ARBA00010552"/>
    </source>
</evidence>
<dbReference type="Proteomes" id="UP000480178">
    <property type="component" value="Chromosome"/>
</dbReference>
<gene>
    <name evidence="2" type="ORF">GXP67_28430</name>
</gene>
<protein>
    <submittedName>
        <fullName evidence="2">RidA family protein</fullName>
    </submittedName>
</protein>
<organism evidence="2 3">
    <name type="scientific">Rhodocytophaga rosea</name>
    <dbReference type="NCBI Taxonomy" id="2704465"/>
    <lineage>
        <taxon>Bacteria</taxon>
        <taxon>Pseudomonadati</taxon>
        <taxon>Bacteroidota</taxon>
        <taxon>Cytophagia</taxon>
        <taxon>Cytophagales</taxon>
        <taxon>Rhodocytophagaceae</taxon>
        <taxon>Rhodocytophaga</taxon>
    </lineage>
</organism>
<name>A0A6C0GQG7_9BACT</name>
<dbReference type="Gene3D" id="3.30.1330.40">
    <property type="entry name" value="RutC-like"/>
    <property type="match status" value="1"/>
</dbReference>
<dbReference type="AlphaFoldDB" id="A0A6C0GQG7"/>
<dbReference type="GO" id="GO:0005829">
    <property type="term" value="C:cytosol"/>
    <property type="evidence" value="ECO:0007669"/>
    <property type="project" value="TreeGrafter"/>
</dbReference>
<keyword evidence="3" id="KW-1185">Reference proteome</keyword>
<dbReference type="CDD" id="cd00448">
    <property type="entry name" value="YjgF_YER057c_UK114_family"/>
    <property type="match status" value="1"/>
</dbReference>